<proteinExistence type="predicted"/>
<name>A0A1I3EHB1_9PLAN</name>
<gene>
    <name evidence="1" type="ORF">SAMN05421753_104213</name>
</gene>
<evidence type="ECO:0000313" key="1">
    <source>
        <dbReference type="EMBL" id="SFH98091.1"/>
    </source>
</evidence>
<sequence>MYEIKKDIPYSKAKKSEFPFSEMEAGDCFDVPCGGDLPLSKIRNRLMSRLRVEKAATKRKYATRHIESEGVIRVWRLE</sequence>
<keyword evidence="2" id="KW-1185">Reference proteome</keyword>
<accession>A0A1I3EHB1</accession>
<dbReference type="STRING" id="1576369.SAMN05421753_104213"/>
<protein>
    <submittedName>
        <fullName evidence="1">Uncharacterized protein</fullName>
    </submittedName>
</protein>
<dbReference type="AlphaFoldDB" id="A0A1I3EHB1"/>
<dbReference type="EMBL" id="FOQD01000004">
    <property type="protein sequence ID" value="SFH98091.1"/>
    <property type="molecule type" value="Genomic_DNA"/>
</dbReference>
<evidence type="ECO:0000313" key="2">
    <source>
        <dbReference type="Proteomes" id="UP000199518"/>
    </source>
</evidence>
<organism evidence="1 2">
    <name type="scientific">Planctomicrobium piriforme</name>
    <dbReference type="NCBI Taxonomy" id="1576369"/>
    <lineage>
        <taxon>Bacteria</taxon>
        <taxon>Pseudomonadati</taxon>
        <taxon>Planctomycetota</taxon>
        <taxon>Planctomycetia</taxon>
        <taxon>Planctomycetales</taxon>
        <taxon>Planctomycetaceae</taxon>
        <taxon>Planctomicrobium</taxon>
    </lineage>
</organism>
<reference evidence="2" key="1">
    <citation type="submission" date="2016-10" db="EMBL/GenBank/DDBJ databases">
        <authorList>
            <person name="Varghese N."/>
            <person name="Submissions S."/>
        </authorList>
    </citation>
    <scope>NUCLEOTIDE SEQUENCE [LARGE SCALE GENOMIC DNA]</scope>
    <source>
        <strain evidence="2">DSM 26348</strain>
    </source>
</reference>
<dbReference type="Proteomes" id="UP000199518">
    <property type="component" value="Unassembled WGS sequence"/>
</dbReference>